<protein>
    <submittedName>
        <fullName evidence="2">Uncharacterized protein</fullName>
    </submittedName>
</protein>
<proteinExistence type="predicted"/>
<organism evidence="2 3">
    <name type="scientific">Flemingia macrophylla</name>
    <dbReference type="NCBI Taxonomy" id="520843"/>
    <lineage>
        <taxon>Eukaryota</taxon>
        <taxon>Viridiplantae</taxon>
        <taxon>Streptophyta</taxon>
        <taxon>Embryophyta</taxon>
        <taxon>Tracheophyta</taxon>
        <taxon>Spermatophyta</taxon>
        <taxon>Magnoliopsida</taxon>
        <taxon>eudicotyledons</taxon>
        <taxon>Gunneridae</taxon>
        <taxon>Pentapetalae</taxon>
        <taxon>rosids</taxon>
        <taxon>fabids</taxon>
        <taxon>Fabales</taxon>
        <taxon>Fabaceae</taxon>
        <taxon>Papilionoideae</taxon>
        <taxon>50 kb inversion clade</taxon>
        <taxon>NPAAA clade</taxon>
        <taxon>indigoferoid/millettioid clade</taxon>
        <taxon>Phaseoleae</taxon>
        <taxon>Flemingia</taxon>
    </lineage>
</organism>
<keyword evidence="3" id="KW-1185">Reference proteome</keyword>
<evidence type="ECO:0000313" key="3">
    <source>
        <dbReference type="Proteomes" id="UP001603857"/>
    </source>
</evidence>
<accession>A0ABD1MER9</accession>
<dbReference type="AlphaFoldDB" id="A0ABD1MER9"/>
<comment type="caution">
    <text evidence="2">The sequence shown here is derived from an EMBL/GenBank/DDBJ whole genome shotgun (WGS) entry which is preliminary data.</text>
</comment>
<feature type="compositionally biased region" description="Basic and acidic residues" evidence="1">
    <location>
        <begin position="55"/>
        <end position="67"/>
    </location>
</feature>
<feature type="region of interest" description="Disordered" evidence="1">
    <location>
        <begin position="40"/>
        <end position="67"/>
    </location>
</feature>
<dbReference type="EMBL" id="JBGMDY010000005">
    <property type="protein sequence ID" value="KAL2334304.1"/>
    <property type="molecule type" value="Genomic_DNA"/>
</dbReference>
<sequence>MEMAGSGVVNMPKTYSLNIFKDFVLMCVFSETSQGENLNLRQMKTTASKQSRAYASERAKSLTKYEEKNQDKAEFKLKANHSLSDN</sequence>
<name>A0ABD1MER9_9FABA</name>
<evidence type="ECO:0000313" key="2">
    <source>
        <dbReference type="EMBL" id="KAL2334304.1"/>
    </source>
</evidence>
<evidence type="ECO:0000256" key="1">
    <source>
        <dbReference type="SAM" id="MobiDB-lite"/>
    </source>
</evidence>
<reference evidence="2 3" key="1">
    <citation type="submission" date="2024-08" db="EMBL/GenBank/DDBJ databases">
        <title>Insights into the chromosomal genome structure of Flemingia macrophylla.</title>
        <authorList>
            <person name="Ding Y."/>
            <person name="Zhao Y."/>
            <person name="Bi W."/>
            <person name="Wu M."/>
            <person name="Zhao G."/>
            <person name="Gong Y."/>
            <person name="Li W."/>
            <person name="Zhang P."/>
        </authorList>
    </citation>
    <scope>NUCLEOTIDE SEQUENCE [LARGE SCALE GENOMIC DNA]</scope>
    <source>
        <strain evidence="2">DYQJB</strain>
        <tissue evidence="2">Leaf</tissue>
    </source>
</reference>
<gene>
    <name evidence="2" type="ORF">Fmac_015517</name>
</gene>
<feature type="compositionally biased region" description="Polar residues" evidence="1">
    <location>
        <begin position="40"/>
        <end position="53"/>
    </location>
</feature>
<dbReference type="Proteomes" id="UP001603857">
    <property type="component" value="Unassembled WGS sequence"/>
</dbReference>